<accession>A0A1Z5KCS8</accession>
<feature type="region of interest" description="Disordered" evidence="5">
    <location>
        <begin position="72"/>
        <end position="91"/>
    </location>
</feature>
<dbReference type="Gene3D" id="3.80.10.10">
    <property type="entry name" value="Ribonuclease Inhibitor"/>
    <property type="match status" value="1"/>
</dbReference>
<feature type="compositionally biased region" description="Acidic residues" evidence="5">
    <location>
        <begin position="327"/>
        <end position="341"/>
    </location>
</feature>
<gene>
    <name evidence="7" type="ORF">FisN_26Lh109</name>
</gene>
<feature type="region of interest" description="Disordered" evidence="5">
    <location>
        <begin position="113"/>
        <end position="148"/>
    </location>
</feature>
<feature type="region of interest" description="Disordered" evidence="5">
    <location>
        <begin position="161"/>
        <end position="367"/>
    </location>
</feature>
<dbReference type="Proteomes" id="UP000198406">
    <property type="component" value="Unassembled WGS sequence"/>
</dbReference>
<reference evidence="7 8" key="1">
    <citation type="journal article" date="2015" name="Plant Cell">
        <title>Oil accumulation by the oleaginous diatom Fistulifera solaris as revealed by the genome and transcriptome.</title>
        <authorList>
            <person name="Tanaka T."/>
            <person name="Maeda Y."/>
            <person name="Veluchamy A."/>
            <person name="Tanaka M."/>
            <person name="Abida H."/>
            <person name="Marechal E."/>
            <person name="Bowler C."/>
            <person name="Muto M."/>
            <person name="Sunaga Y."/>
            <person name="Tanaka M."/>
            <person name="Yoshino T."/>
            <person name="Taniguchi T."/>
            <person name="Fukuda Y."/>
            <person name="Nemoto M."/>
            <person name="Matsumoto M."/>
            <person name="Wong P.S."/>
            <person name="Aburatani S."/>
            <person name="Fujibuchi W."/>
        </authorList>
    </citation>
    <scope>NUCLEOTIDE SEQUENCE [LARGE SCALE GENOMIC DNA]</scope>
    <source>
        <strain evidence="7 8">JPCC DA0580</strain>
    </source>
</reference>
<comment type="subcellular location">
    <subcellularLocation>
        <location evidence="1">Membrane</location>
    </subcellularLocation>
</comment>
<dbReference type="SUPFAM" id="SSF52058">
    <property type="entry name" value="L domain-like"/>
    <property type="match status" value="1"/>
</dbReference>
<feature type="compositionally biased region" description="Pro residues" evidence="5">
    <location>
        <begin position="539"/>
        <end position="548"/>
    </location>
</feature>
<feature type="region of interest" description="Disordered" evidence="5">
    <location>
        <begin position="1"/>
        <end position="21"/>
    </location>
</feature>
<feature type="transmembrane region" description="Helical" evidence="6">
    <location>
        <begin position="557"/>
        <end position="579"/>
    </location>
</feature>
<feature type="compositionally biased region" description="Basic and acidic residues" evidence="5">
    <location>
        <begin position="208"/>
        <end position="219"/>
    </location>
</feature>
<evidence type="ECO:0000256" key="2">
    <source>
        <dbReference type="ARBA" id="ARBA00022729"/>
    </source>
</evidence>
<feature type="compositionally biased region" description="Acidic residues" evidence="5">
    <location>
        <begin position="113"/>
        <end position="136"/>
    </location>
</feature>
<feature type="compositionally biased region" description="Acidic residues" evidence="5">
    <location>
        <begin position="248"/>
        <end position="258"/>
    </location>
</feature>
<keyword evidence="2" id="KW-0732">Signal</keyword>
<dbReference type="PANTHER" id="PTHR47988">
    <property type="entry name" value="SOMATIC EMBRYOGENESIS RECEPTOR KINASE 1"/>
    <property type="match status" value="1"/>
</dbReference>
<dbReference type="GO" id="GO:0016020">
    <property type="term" value="C:membrane"/>
    <property type="evidence" value="ECO:0007669"/>
    <property type="project" value="UniProtKB-SubCell"/>
</dbReference>
<feature type="region of interest" description="Disordered" evidence="5">
    <location>
        <begin position="692"/>
        <end position="711"/>
    </location>
</feature>
<sequence>MDLQEQHPQQQLDKDEPPMVSGILTEAGLVPDYPLVVSQISEDDYETSFRSNAILHESSIAVDVLAIQDTNDESENDTEESSGVEPMSDDDVLMSHTVAPLLREEPSILVIPADDDELETAESMDTQEEQPSDEYEVGVLQKEQPRELYDDELQQTELYEQETAHLQTENKEYADEEEQKGEEAQYAHVEEQLQQLEENEVPVYEEQPAQHDPAEEHSTEQQQPPEYLEEDLQQEEQPQDNEHPQEYLDAELQQEEQPEQYLGAQLQDNEQPHEYLGEELQQEEQPEQYREEPLQQFEQTQAYGDAHLQHDEQPQEYLENEMHQEEQPQEYGEEEQQDEPNESSVEHYQYSLEECVTDQRQDPPEEYLADYEQDEQLEYSEMDDNYSDVFPAGVANTRHLVSHDSGEDDDSEAFRRGLQDEEAQVVIEFERMQSSNEMDAVSNAERSNNNNSIFANSYSNIREQLDTSHLTEPKSTTPENYDNVVGSDIDDFDEFLDGGEMNDEVKSTKPDNFFPYPTKIIIPHVGPLSQAPTKDSTSSPPPSPSPKPFLTPRRINILVALLCFVLVASVGVAVGSFLAQQAGKSTPQSSAVNSNENSTTVAPTSFPTTSPTKQLNWSKEDCVDHPYKKFIISTEIGGQDCVYLQNNPAQRDRMCLPDNEGYLWCPVTCGLCEESIPTNAPVPAPPVAAPVVPPTERPSAATPGPTFTATLEPSAPLVDTLAPTRATLPPTASPTVAATTLEPTPMADDVRGAIMDALTSSTVNLDDMNTAAGRAFDWVSRSSSDLPSWRISQQFALAGLAYSAGVGSWLGNKEECSWNGVTCNSGGQVTGLELREAGLQGNLFPELYILSDSLMTLNAGQNNMNGPIPDEIGLLRQLQILQLDRNDFSGRIPAGLGKLKSLLVLNLEENILTGPLPARMENMQLLHFRFYSNDLTGSIFDSWCIRGIKLEADCNEIDCPCCSACY</sequence>
<evidence type="ECO:0000256" key="4">
    <source>
        <dbReference type="ARBA" id="ARBA00023136"/>
    </source>
</evidence>
<evidence type="ECO:0000313" key="8">
    <source>
        <dbReference type="Proteomes" id="UP000198406"/>
    </source>
</evidence>
<evidence type="ECO:0000256" key="5">
    <source>
        <dbReference type="SAM" id="MobiDB-lite"/>
    </source>
</evidence>
<feature type="compositionally biased region" description="Acidic residues" evidence="5">
    <location>
        <begin position="227"/>
        <end position="239"/>
    </location>
</feature>
<evidence type="ECO:0008006" key="9">
    <source>
        <dbReference type="Google" id="ProtNLM"/>
    </source>
</evidence>
<dbReference type="OrthoDB" id="676979at2759"/>
<comment type="caution">
    <text evidence="7">The sequence shown here is derived from an EMBL/GenBank/DDBJ whole genome shotgun (WGS) entry which is preliminary data.</text>
</comment>
<keyword evidence="3" id="KW-0677">Repeat</keyword>
<evidence type="ECO:0000256" key="1">
    <source>
        <dbReference type="ARBA" id="ARBA00004370"/>
    </source>
</evidence>
<evidence type="ECO:0000256" key="3">
    <source>
        <dbReference type="ARBA" id="ARBA00022737"/>
    </source>
</evidence>
<dbReference type="FunFam" id="3.80.10.10:FF:000400">
    <property type="entry name" value="Nuclear pore complex protein NUP107"/>
    <property type="match status" value="1"/>
</dbReference>
<evidence type="ECO:0000313" key="7">
    <source>
        <dbReference type="EMBL" id="GAX24037.1"/>
    </source>
</evidence>
<evidence type="ECO:0000256" key="6">
    <source>
        <dbReference type="SAM" id="Phobius"/>
    </source>
</evidence>
<proteinExistence type="predicted"/>
<feature type="region of interest" description="Disordered" evidence="5">
    <location>
        <begin position="526"/>
        <end position="548"/>
    </location>
</feature>
<feature type="compositionally biased region" description="Polar residues" evidence="5">
    <location>
        <begin position="1"/>
        <end position="11"/>
    </location>
</feature>
<organism evidence="7 8">
    <name type="scientific">Fistulifera solaris</name>
    <name type="common">Oleaginous diatom</name>
    <dbReference type="NCBI Taxonomy" id="1519565"/>
    <lineage>
        <taxon>Eukaryota</taxon>
        <taxon>Sar</taxon>
        <taxon>Stramenopiles</taxon>
        <taxon>Ochrophyta</taxon>
        <taxon>Bacillariophyta</taxon>
        <taxon>Bacillariophyceae</taxon>
        <taxon>Bacillariophycidae</taxon>
        <taxon>Naviculales</taxon>
        <taxon>Naviculaceae</taxon>
        <taxon>Fistulifera</taxon>
    </lineage>
</organism>
<dbReference type="InterPro" id="IPR032675">
    <property type="entry name" value="LRR_dom_sf"/>
</dbReference>
<dbReference type="EMBL" id="BDSP01000205">
    <property type="protein sequence ID" value="GAX24037.1"/>
    <property type="molecule type" value="Genomic_DNA"/>
</dbReference>
<keyword evidence="6" id="KW-0812">Transmembrane</keyword>
<keyword evidence="6" id="KW-1133">Transmembrane helix</keyword>
<keyword evidence="4 6" id="KW-0472">Membrane</keyword>
<feature type="region of interest" description="Disordered" evidence="5">
    <location>
        <begin position="585"/>
        <end position="614"/>
    </location>
</feature>
<name>A0A1Z5KCS8_FISSO</name>
<protein>
    <recommendedName>
        <fullName evidence="9">Leucine-rich repeat-containing N-terminal plant-type domain-containing protein</fullName>
    </recommendedName>
</protein>
<dbReference type="InParanoid" id="A0A1Z5KCS8"/>
<dbReference type="AlphaFoldDB" id="A0A1Z5KCS8"/>
<feature type="compositionally biased region" description="Basic and acidic residues" evidence="5">
    <location>
        <begin position="181"/>
        <end position="191"/>
    </location>
</feature>
<keyword evidence="8" id="KW-1185">Reference proteome</keyword>